<dbReference type="PANTHER" id="PTHR37291">
    <property type="entry name" value="5-METHYLCYTOSINE-SPECIFIC RESTRICTION ENZYME B"/>
    <property type="match status" value="1"/>
</dbReference>
<dbReference type="AlphaFoldDB" id="K9WW08"/>
<dbReference type="PANTHER" id="PTHR37291:SF1">
    <property type="entry name" value="TYPE IV METHYL-DIRECTED RESTRICTION ENZYME ECOKMCRB SUBUNIT"/>
    <property type="match status" value="1"/>
</dbReference>
<reference evidence="2 3" key="1">
    <citation type="submission" date="2012-06" db="EMBL/GenBank/DDBJ databases">
        <title>Finished chromosome of genome of Cylindrospermum stagnale PCC 7417.</title>
        <authorList>
            <consortium name="US DOE Joint Genome Institute"/>
            <person name="Gugger M."/>
            <person name="Coursin T."/>
            <person name="Rippka R."/>
            <person name="Tandeau De Marsac N."/>
            <person name="Huntemann M."/>
            <person name="Wei C.-L."/>
            <person name="Han J."/>
            <person name="Detter J.C."/>
            <person name="Han C."/>
            <person name="Tapia R."/>
            <person name="Chen A."/>
            <person name="Kyrpides N."/>
            <person name="Mavromatis K."/>
            <person name="Markowitz V."/>
            <person name="Szeto E."/>
            <person name="Ivanova N."/>
            <person name="Pagani I."/>
            <person name="Pati A."/>
            <person name="Goodwin L."/>
            <person name="Nordberg H.P."/>
            <person name="Cantor M.N."/>
            <person name="Hua S.X."/>
            <person name="Woyke T."/>
            <person name="Kerfeld C.A."/>
        </authorList>
    </citation>
    <scope>NUCLEOTIDE SEQUENCE [LARGE SCALE GENOMIC DNA]</scope>
    <source>
        <strain evidence="2 3">PCC 7417</strain>
    </source>
</reference>
<sequence length="473" mass="55244">MVKNINSRCFFISKTFVMLEEINGNNIFTYIENNDFWEYLEKPFESLVEEVYKILPKALLNHLKGNHNWHSPAFLHPFNENDKRPFCLYYDFRLNSKLCAPELFIKLNNEGIKIGFSIDKHSSDYGNIFYKNCELYQDELDYIFDKIKLKYHAIYNYSPEDNQPLHALKHFLKEANFDEFSGEITISKEKILQISFEQLIAQILEILQVLSSLFLLGIPNDTMQKIYNYLDINPIDTILELADYISYSKQNIEIWLRVIERKKQAIFYGSPGTGKTFIVEKVAKYLISGGDGFSELLQFHPAYSYEDFIQGIRPQSQDGNLTYPLVPGRFLEFCKKAESCQDTCVLIIDEINRANLVQVFGELMYLLEYREREIPLAGGNTFRIPKNVRIIGTMNTADRSIAQIDHALRRRFAFIELRPNYDVLIKYHLKTGFAVIDLIKILEQVNQAIADKNYEIGVSFFLTDNLRDDIEDI</sequence>
<proteinExistence type="predicted"/>
<evidence type="ECO:0000313" key="3">
    <source>
        <dbReference type="Proteomes" id="UP000010475"/>
    </source>
</evidence>
<dbReference type="InterPro" id="IPR027417">
    <property type="entry name" value="P-loop_NTPase"/>
</dbReference>
<keyword evidence="2" id="KW-0540">Nuclease</keyword>
<dbReference type="InterPro" id="IPR052934">
    <property type="entry name" value="Methyl-DNA_Rec/Restrict_Enz"/>
</dbReference>
<dbReference type="STRING" id="56107.Cylst_2162"/>
<dbReference type="HOGENOM" id="CLU_037298_0_0_3"/>
<dbReference type="Pfam" id="PF07728">
    <property type="entry name" value="AAA_5"/>
    <property type="match status" value="1"/>
</dbReference>
<dbReference type="eggNOG" id="COG1401">
    <property type="taxonomic scope" value="Bacteria"/>
</dbReference>
<dbReference type="CDD" id="cd00009">
    <property type="entry name" value="AAA"/>
    <property type="match status" value="1"/>
</dbReference>
<dbReference type="Proteomes" id="UP000010475">
    <property type="component" value="Chromosome"/>
</dbReference>
<accession>K9WW08</accession>
<keyword evidence="2" id="KW-0255">Endonuclease</keyword>
<name>K9WW08_9NOST</name>
<protein>
    <submittedName>
        <fullName evidence="2">GTPase subunit of restriction endonuclease</fullName>
    </submittedName>
</protein>
<dbReference type="GO" id="GO:0016887">
    <property type="term" value="F:ATP hydrolysis activity"/>
    <property type="evidence" value="ECO:0007669"/>
    <property type="project" value="InterPro"/>
</dbReference>
<dbReference type="PATRIC" id="fig|56107.3.peg.2389"/>
<dbReference type="SMART" id="SM00382">
    <property type="entry name" value="AAA"/>
    <property type="match status" value="1"/>
</dbReference>
<dbReference type="Gene3D" id="3.40.50.300">
    <property type="entry name" value="P-loop containing nucleotide triphosphate hydrolases"/>
    <property type="match status" value="1"/>
</dbReference>
<organism evidence="2 3">
    <name type="scientific">Cylindrospermum stagnale PCC 7417</name>
    <dbReference type="NCBI Taxonomy" id="56107"/>
    <lineage>
        <taxon>Bacteria</taxon>
        <taxon>Bacillati</taxon>
        <taxon>Cyanobacteriota</taxon>
        <taxon>Cyanophyceae</taxon>
        <taxon>Nostocales</taxon>
        <taxon>Nostocaceae</taxon>
        <taxon>Cylindrospermum</taxon>
    </lineage>
</organism>
<dbReference type="GO" id="GO:0004519">
    <property type="term" value="F:endonuclease activity"/>
    <property type="evidence" value="ECO:0007669"/>
    <property type="project" value="UniProtKB-KW"/>
</dbReference>
<dbReference type="SUPFAM" id="SSF52540">
    <property type="entry name" value="P-loop containing nucleoside triphosphate hydrolases"/>
    <property type="match status" value="1"/>
</dbReference>
<keyword evidence="2" id="KW-0378">Hydrolase</keyword>
<dbReference type="InterPro" id="IPR011704">
    <property type="entry name" value="ATPase_dyneun-rel_AAA"/>
</dbReference>
<feature type="domain" description="AAA+ ATPase" evidence="1">
    <location>
        <begin position="261"/>
        <end position="422"/>
    </location>
</feature>
<dbReference type="KEGG" id="csg:Cylst_2162"/>
<evidence type="ECO:0000259" key="1">
    <source>
        <dbReference type="SMART" id="SM00382"/>
    </source>
</evidence>
<dbReference type="EMBL" id="CP003642">
    <property type="protein sequence ID" value="AFZ24398.1"/>
    <property type="molecule type" value="Genomic_DNA"/>
</dbReference>
<dbReference type="GO" id="GO:0005524">
    <property type="term" value="F:ATP binding"/>
    <property type="evidence" value="ECO:0007669"/>
    <property type="project" value="InterPro"/>
</dbReference>
<evidence type="ECO:0000313" key="2">
    <source>
        <dbReference type="EMBL" id="AFZ24398.1"/>
    </source>
</evidence>
<dbReference type="InterPro" id="IPR003593">
    <property type="entry name" value="AAA+_ATPase"/>
</dbReference>
<dbReference type="REBASE" id="58133">
    <property type="entry name" value="Cst7417McrBCP"/>
</dbReference>
<gene>
    <name evidence="2" type="ORF">Cylst_2162</name>
</gene>
<keyword evidence="3" id="KW-1185">Reference proteome</keyword>